<dbReference type="EMBL" id="WIWT01000005">
    <property type="protein sequence ID" value="KAF3221433.1"/>
    <property type="molecule type" value="Genomic_DNA"/>
</dbReference>
<name>A0A7C8QRB1_ORBOL</name>
<feature type="chain" id="PRO_5036398390" evidence="1">
    <location>
        <begin position="24"/>
        <end position="577"/>
    </location>
</feature>
<dbReference type="EMBL" id="WIWS01000035">
    <property type="protein sequence ID" value="KAF3219735.1"/>
    <property type="molecule type" value="Genomic_DNA"/>
</dbReference>
<reference evidence="2 4" key="1">
    <citation type="submission" date="2019-06" db="EMBL/GenBank/DDBJ databases">
        <authorList>
            <person name="Palmer J.M."/>
        </authorList>
    </citation>
    <scope>NUCLEOTIDE SEQUENCE [LARGE SCALE GENOMIC DNA]</scope>
    <source>
        <strain evidence="2 4">TWF106</strain>
        <strain evidence="3">TWF679</strain>
    </source>
</reference>
<feature type="signal peptide" evidence="1">
    <location>
        <begin position="1"/>
        <end position="23"/>
    </location>
</feature>
<dbReference type="OrthoDB" id="5337624at2759"/>
<gene>
    <name evidence="2" type="ORF">TWF106_006889</name>
    <name evidence="3" type="ORF">TWF679_008120</name>
</gene>
<evidence type="ECO:0000256" key="1">
    <source>
        <dbReference type="SAM" id="SignalP"/>
    </source>
</evidence>
<comment type="caution">
    <text evidence="2">The sequence shown here is derived from an EMBL/GenBank/DDBJ whole genome shotgun (WGS) entry which is preliminary data.</text>
</comment>
<organism evidence="2 4">
    <name type="scientific">Orbilia oligospora</name>
    <name type="common">Nematode-trapping fungus</name>
    <name type="synonym">Arthrobotrys oligospora</name>
    <dbReference type="NCBI Taxonomy" id="2813651"/>
    <lineage>
        <taxon>Eukaryota</taxon>
        <taxon>Fungi</taxon>
        <taxon>Dikarya</taxon>
        <taxon>Ascomycota</taxon>
        <taxon>Pezizomycotina</taxon>
        <taxon>Orbiliomycetes</taxon>
        <taxon>Orbiliales</taxon>
        <taxon>Orbiliaceae</taxon>
        <taxon>Orbilia</taxon>
    </lineage>
</organism>
<keyword evidence="1" id="KW-0732">Signal</keyword>
<sequence length="577" mass="65545">MLRLTIESIPLAYLFTLLTPASAWHQSITSDGSSELRVKVLDYGGDECHNRNGGPEGVMGIMNTRNSDQLKGMAFWDVAGCDRVDPERYSLFIHWYDLPAAIQLLDLGLPGLEHRWKSFRRIIPNSPSWINFKNSGKGKYIPGPDGITPIGGFFADILEKIPPGSIRYRVMGTNEYITIKDAIYVPKTVSTGVSLIEDKLLSVTEMAEARETLRGQVSNWFYATGGTPVHLLQTKDYIFHDRVSQAYVQAAQPLNIGKIKNPGVLVVKQMLGEYRYLQGNSKDKALVNAANDERERIEKLQLESQAIKYTKFLRKDQNEHYKKYLASLGFTGEPQGQPGQPMFFPPQSYGEIMGLDEPKPEVDTGTNPPINHPNSQINIEEQQNQTQAENIEQPTLEETFAADLIQSVREAPLEGYQEQFGFPSDPSIENSFADIRPDPEDFFRRQFMTAPQVSQTYNDLDRDFIDVLDQQYLRQREALKSKSLNELDWEFGNVDPWAKFRIPNLGSQSFDLGLRNQHQGGVAASQNQIAPRIGEFEGEEELLNAIFAGNEQDIQENNVPRFEEEKFWESDDWKENY</sequence>
<protein>
    <submittedName>
        <fullName evidence="2">Uncharacterized protein</fullName>
    </submittedName>
</protein>
<accession>A0A7C8QRB1</accession>
<dbReference type="AlphaFoldDB" id="A0A7C8QRB1"/>
<evidence type="ECO:0000313" key="3">
    <source>
        <dbReference type="EMBL" id="KAF3221433.1"/>
    </source>
</evidence>
<evidence type="ECO:0000313" key="4">
    <source>
        <dbReference type="Proteomes" id="UP000472727"/>
    </source>
</evidence>
<dbReference type="Proteomes" id="UP000472727">
    <property type="component" value="Unassembled WGS sequence"/>
</dbReference>
<evidence type="ECO:0000313" key="2">
    <source>
        <dbReference type="EMBL" id="KAF3219735.1"/>
    </source>
</evidence>
<dbReference type="Proteomes" id="UP000614610">
    <property type="component" value="Unassembled WGS sequence"/>
</dbReference>
<proteinExistence type="predicted"/>